<dbReference type="Proteomes" id="UP001196980">
    <property type="component" value="Unassembled WGS sequence"/>
</dbReference>
<reference evidence="1 2" key="1">
    <citation type="journal article" date="2020" name="J Geophys Res Biogeosci">
        <title>Magnetotaxis as an Adaptation to Enable Bacterial Shuttling of Microbial Sulfur and Sulfur Cycling Across Aquatic Oxic#Anoxic Interfaces.</title>
        <authorList>
            <person name="Li J."/>
            <person name="Liu P."/>
            <person name="Wang J."/>
            <person name="Roberts A.P."/>
            <person name="Pan Y."/>
        </authorList>
    </citation>
    <scope>NUCLEOTIDE SEQUENCE [LARGE SCALE GENOMIC DNA]</scope>
    <source>
        <strain evidence="1 2">MYR-1_YQ</strain>
    </source>
</reference>
<evidence type="ECO:0000313" key="1">
    <source>
        <dbReference type="EMBL" id="MBV6343686.1"/>
    </source>
</evidence>
<comment type="caution">
    <text evidence="1">The sequence shown here is derived from an EMBL/GenBank/DDBJ whole genome shotgun (WGS) entry which is preliminary data.</text>
</comment>
<dbReference type="EMBL" id="JABXWD010000738">
    <property type="protein sequence ID" value="MBV6343686.1"/>
    <property type="molecule type" value="Genomic_DNA"/>
</dbReference>
<accession>A0ABS6S4C2</accession>
<name>A0ABS6S4C2_9BACT</name>
<dbReference type="RefSeq" id="WP_218254299.1">
    <property type="nucleotide sequence ID" value="NZ_JABXWD010000738.1"/>
</dbReference>
<evidence type="ECO:0000313" key="2">
    <source>
        <dbReference type="Proteomes" id="UP001196980"/>
    </source>
</evidence>
<keyword evidence="2" id="KW-1185">Reference proteome</keyword>
<gene>
    <name evidence="1" type="ORF">HWQ67_19130</name>
</gene>
<proteinExistence type="predicted"/>
<sequence length="174" mass="19127">MNKTNAFIQYTGVGGGTDFKLVLSPTTQQAPSAAAYGALFTRMKVHSIKLIAELITMEQSDDALLPQVAVRYNHDPDLAATGFSFNYFNSLKDVGRKTLNATDNRIEYTMYPQILQPGYQLLGLTAQAVPVPCPWIDATSELALFGFQFYVGPFGSGQTILVSLEWDVSYSEPK</sequence>
<protein>
    <submittedName>
        <fullName evidence="1">Uncharacterized protein</fullName>
    </submittedName>
</protein>
<organism evidence="1 2">
    <name type="scientific">Candidatus Magnetobacterium casense</name>
    <dbReference type="NCBI Taxonomy" id="1455061"/>
    <lineage>
        <taxon>Bacteria</taxon>
        <taxon>Pseudomonadati</taxon>
        <taxon>Nitrospirota</taxon>
        <taxon>Thermodesulfovibrionia</taxon>
        <taxon>Thermodesulfovibrionales</taxon>
        <taxon>Candidatus Magnetobacteriaceae</taxon>
        <taxon>Candidatus Magnetobacterium</taxon>
    </lineage>
</organism>